<accession>A0A9P4J0G4</accession>
<dbReference type="InterPro" id="IPR052897">
    <property type="entry name" value="Sec-Metab_Biosynth_Hydrolase"/>
</dbReference>
<proteinExistence type="predicted"/>
<dbReference type="InterPro" id="IPR000073">
    <property type="entry name" value="AB_hydrolase_1"/>
</dbReference>
<evidence type="ECO:0000259" key="1">
    <source>
        <dbReference type="Pfam" id="PF12697"/>
    </source>
</evidence>
<organism evidence="2 3">
    <name type="scientific">Myriangium duriaei CBS 260.36</name>
    <dbReference type="NCBI Taxonomy" id="1168546"/>
    <lineage>
        <taxon>Eukaryota</taxon>
        <taxon>Fungi</taxon>
        <taxon>Dikarya</taxon>
        <taxon>Ascomycota</taxon>
        <taxon>Pezizomycotina</taxon>
        <taxon>Dothideomycetes</taxon>
        <taxon>Dothideomycetidae</taxon>
        <taxon>Myriangiales</taxon>
        <taxon>Myriangiaceae</taxon>
        <taxon>Myriangium</taxon>
    </lineage>
</organism>
<dbReference type="SUPFAM" id="SSF53474">
    <property type="entry name" value="alpha/beta-Hydrolases"/>
    <property type="match status" value="1"/>
</dbReference>
<keyword evidence="3" id="KW-1185">Reference proteome</keyword>
<dbReference type="PANTHER" id="PTHR37017">
    <property type="entry name" value="AB HYDROLASE-1 DOMAIN-CONTAINING PROTEIN-RELATED"/>
    <property type="match status" value="1"/>
</dbReference>
<dbReference type="Gene3D" id="3.40.50.1820">
    <property type="entry name" value="alpha/beta hydrolase"/>
    <property type="match status" value="1"/>
</dbReference>
<protein>
    <submittedName>
        <fullName evidence="2">Alpha/beta-hydrolase</fullName>
    </submittedName>
</protein>
<comment type="caution">
    <text evidence="2">The sequence shown here is derived from an EMBL/GenBank/DDBJ whole genome shotgun (WGS) entry which is preliminary data.</text>
</comment>
<dbReference type="OrthoDB" id="1263307at2759"/>
<dbReference type="EMBL" id="ML996085">
    <property type="protein sequence ID" value="KAF2153218.1"/>
    <property type="molecule type" value="Genomic_DNA"/>
</dbReference>
<gene>
    <name evidence="2" type="ORF">K461DRAFT_278031</name>
</gene>
<name>A0A9P4J0G4_9PEZI</name>
<evidence type="ECO:0000313" key="2">
    <source>
        <dbReference type="EMBL" id="KAF2153218.1"/>
    </source>
</evidence>
<dbReference type="Pfam" id="PF12697">
    <property type="entry name" value="Abhydrolase_6"/>
    <property type="match status" value="1"/>
</dbReference>
<evidence type="ECO:0000313" key="3">
    <source>
        <dbReference type="Proteomes" id="UP000799439"/>
    </source>
</evidence>
<dbReference type="Proteomes" id="UP000799439">
    <property type="component" value="Unassembled WGS sequence"/>
</dbReference>
<dbReference type="PANTHER" id="PTHR37017:SF11">
    <property type="entry name" value="ESTERASE_LIPASE_THIOESTERASE DOMAIN-CONTAINING PROTEIN"/>
    <property type="match status" value="1"/>
</dbReference>
<sequence>MSRPVLILVPGSWHGPEHYEDLTSLLRDSGYQIDAVRLPTTHAEVDKAAKDTHDDVRVVREVIEKHLDSGNDVALLAHSYGTIAAMAACTGYDSQSRKTEAIGKRNSVVAVISIAGLASPANVSTISLSNGKMPPFYKIENGLTEIAVEANPRDRLYHDVPGDKASRYMQLLKPRSSGVHTCIMPDMFSPCKNIPISYLICTADRMLPPEAQRRIVESFRKEGLVVYAEETDTSHSPFLSKPQCTAKFVRKAVREQEFTSVSP</sequence>
<dbReference type="AlphaFoldDB" id="A0A9P4J0G4"/>
<dbReference type="InterPro" id="IPR029058">
    <property type="entry name" value="AB_hydrolase_fold"/>
</dbReference>
<feature type="domain" description="AB hydrolase-1" evidence="1">
    <location>
        <begin position="6"/>
        <end position="242"/>
    </location>
</feature>
<reference evidence="2" key="1">
    <citation type="journal article" date="2020" name="Stud. Mycol.">
        <title>101 Dothideomycetes genomes: a test case for predicting lifestyles and emergence of pathogens.</title>
        <authorList>
            <person name="Haridas S."/>
            <person name="Albert R."/>
            <person name="Binder M."/>
            <person name="Bloem J."/>
            <person name="Labutti K."/>
            <person name="Salamov A."/>
            <person name="Andreopoulos B."/>
            <person name="Baker S."/>
            <person name="Barry K."/>
            <person name="Bills G."/>
            <person name="Bluhm B."/>
            <person name="Cannon C."/>
            <person name="Castanera R."/>
            <person name="Culley D."/>
            <person name="Daum C."/>
            <person name="Ezra D."/>
            <person name="Gonzalez J."/>
            <person name="Henrissat B."/>
            <person name="Kuo A."/>
            <person name="Liang C."/>
            <person name="Lipzen A."/>
            <person name="Lutzoni F."/>
            <person name="Magnuson J."/>
            <person name="Mondo S."/>
            <person name="Nolan M."/>
            <person name="Ohm R."/>
            <person name="Pangilinan J."/>
            <person name="Park H.-J."/>
            <person name="Ramirez L."/>
            <person name="Alfaro M."/>
            <person name="Sun H."/>
            <person name="Tritt A."/>
            <person name="Yoshinaga Y."/>
            <person name="Zwiers L.-H."/>
            <person name="Turgeon B."/>
            <person name="Goodwin S."/>
            <person name="Spatafora J."/>
            <person name="Crous P."/>
            <person name="Grigoriev I."/>
        </authorList>
    </citation>
    <scope>NUCLEOTIDE SEQUENCE</scope>
    <source>
        <strain evidence="2">CBS 260.36</strain>
    </source>
</reference>